<feature type="transmembrane region" description="Helical" evidence="7">
    <location>
        <begin position="224"/>
        <end position="244"/>
    </location>
</feature>
<evidence type="ECO:0000256" key="6">
    <source>
        <dbReference type="ARBA" id="ARBA00023136"/>
    </source>
</evidence>
<sequence>MFMPPSSLKETSNLAGQQVSQTQAFSVVLLIEVWERFGYYGMQGVLLLFLVQKMGFGDEKANLLWGAFAALTYSSPVIGGWVGDKVLGSRRCTVWGGCVLAVGYLLLSLPIGVLGHEMFFLYLAMGVISVGNGLFKPNAATLVRAIYMNEYNRLDAAFTLYYMAINVGSTVSLLLTPWLKDRFGWHVAFAACCGGLVVSVANYWIMRSRLSHIGSAADFQKQSFFRQGVVLSAIVGGSLCLAFLLQHPDFSRFFILFAACIVLGIWVWLLGKVPASEKPGLKVMYLLTLEAMSYFIFYQQMVTSLTLFTLRHIRAEFMIGTFPLFSWSAGQFQALNPLWIMILSPALAVLYRYGYKKKESHLSVKFLWGFACVALGFFFWSWMAFTSPSVRLSPWVMVVGYFLFSAGELFISGLGLAVIARYVPVRLNAFMVGSYFVMSGTAMYLGSMVANFASLPTDGPFDPQASLVLYAHLFGWLGGLAVVCFGVFGAFIPLSKKWSRVHQAFREKTVV</sequence>
<feature type="transmembrane region" description="Helical" evidence="7">
    <location>
        <begin position="156"/>
        <end position="179"/>
    </location>
</feature>
<dbReference type="PANTHER" id="PTHR11654">
    <property type="entry name" value="OLIGOPEPTIDE TRANSPORTER-RELATED"/>
    <property type="match status" value="1"/>
</dbReference>
<organism evidence="8 9">
    <name type="scientific">Entomobacter blattae</name>
    <dbReference type="NCBI Taxonomy" id="2762277"/>
    <lineage>
        <taxon>Bacteria</taxon>
        <taxon>Pseudomonadati</taxon>
        <taxon>Pseudomonadota</taxon>
        <taxon>Alphaproteobacteria</taxon>
        <taxon>Acetobacterales</taxon>
        <taxon>Acetobacteraceae</taxon>
        <taxon>Entomobacter</taxon>
    </lineage>
</organism>
<evidence type="ECO:0000256" key="4">
    <source>
        <dbReference type="ARBA" id="ARBA00022856"/>
    </source>
</evidence>
<feature type="transmembrane region" description="Helical" evidence="7">
    <location>
        <begin position="94"/>
        <end position="113"/>
    </location>
</feature>
<feature type="transmembrane region" description="Helical" evidence="7">
    <location>
        <begin position="62"/>
        <end position="82"/>
    </location>
</feature>
<keyword evidence="4" id="KW-0813">Transport</keyword>
<feature type="transmembrane region" description="Helical" evidence="7">
    <location>
        <begin position="119"/>
        <end position="135"/>
    </location>
</feature>
<feature type="transmembrane region" description="Helical" evidence="7">
    <location>
        <begin position="334"/>
        <end position="354"/>
    </location>
</feature>
<feature type="transmembrane region" description="Helical" evidence="7">
    <location>
        <begin position="432"/>
        <end position="453"/>
    </location>
</feature>
<dbReference type="SUPFAM" id="SSF103473">
    <property type="entry name" value="MFS general substrate transporter"/>
    <property type="match status" value="1"/>
</dbReference>
<feature type="transmembrane region" description="Helical" evidence="7">
    <location>
        <begin position="395"/>
        <end position="420"/>
    </location>
</feature>
<reference evidence="8 9" key="1">
    <citation type="submission" date="2020-08" db="EMBL/GenBank/DDBJ databases">
        <title>Complete genome sequence of Entomobacter blattae G55GP.</title>
        <authorList>
            <person name="Poehlein A."/>
            <person name="Guzman J."/>
            <person name="Daniel R."/>
            <person name="Vilcinskas A."/>
        </authorList>
    </citation>
    <scope>NUCLEOTIDE SEQUENCE [LARGE SCALE GENOMIC DNA]</scope>
    <source>
        <strain evidence="8 9">G55GP</strain>
    </source>
</reference>
<feature type="transmembrane region" description="Helical" evidence="7">
    <location>
        <begin position="250"/>
        <end position="271"/>
    </location>
</feature>
<comment type="subcellular location">
    <subcellularLocation>
        <location evidence="1">Membrane</location>
        <topology evidence="1">Multi-pass membrane protein</topology>
    </subcellularLocation>
</comment>
<dbReference type="AlphaFoldDB" id="A0A7H1NPQ5"/>
<dbReference type="EMBL" id="CP060244">
    <property type="protein sequence ID" value="QNT77765.1"/>
    <property type="molecule type" value="Genomic_DNA"/>
</dbReference>
<keyword evidence="3 7" id="KW-0812">Transmembrane</keyword>
<protein>
    <submittedName>
        <fullName evidence="8">Dipeptide and tripeptide permease B</fullName>
    </submittedName>
</protein>
<keyword evidence="9" id="KW-1185">Reference proteome</keyword>
<dbReference type="GO" id="GO:0016020">
    <property type="term" value="C:membrane"/>
    <property type="evidence" value="ECO:0007669"/>
    <property type="project" value="UniProtKB-SubCell"/>
</dbReference>
<evidence type="ECO:0000256" key="5">
    <source>
        <dbReference type="ARBA" id="ARBA00022989"/>
    </source>
</evidence>
<evidence type="ECO:0000256" key="3">
    <source>
        <dbReference type="ARBA" id="ARBA00022692"/>
    </source>
</evidence>
<dbReference type="InterPro" id="IPR036259">
    <property type="entry name" value="MFS_trans_sf"/>
</dbReference>
<keyword evidence="4" id="KW-0653">Protein transport</keyword>
<accession>A0A7H1NPQ5</accession>
<dbReference type="InterPro" id="IPR005279">
    <property type="entry name" value="Dipep/tripep_permease"/>
</dbReference>
<evidence type="ECO:0000313" key="9">
    <source>
        <dbReference type="Proteomes" id="UP000516349"/>
    </source>
</evidence>
<dbReference type="KEGG" id="ebla:JGUZn3_05180"/>
<dbReference type="NCBIfam" id="TIGR00924">
    <property type="entry name" value="yjdL_sub1_fam"/>
    <property type="match status" value="1"/>
</dbReference>
<dbReference type="Proteomes" id="UP000516349">
    <property type="component" value="Chromosome"/>
</dbReference>
<proteinExistence type="inferred from homology"/>
<gene>
    <name evidence="8" type="primary">dtpB</name>
    <name evidence="8" type="ORF">JGUZn3_05180</name>
</gene>
<keyword evidence="4" id="KW-0571">Peptide transport</keyword>
<feature type="transmembrane region" description="Helical" evidence="7">
    <location>
        <begin position="473"/>
        <end position="494"/>
    </location>
</feature>
<dbReference type="Pfam" id="PF00854">
    <property type="entry name" value="PTR2"/>
    <property type="match status" value="1"/>
</dbReference>
<feature type="transmembrane region" description="Helical" evidence="7">
    <location>
        <begin position="283"/>
        <end position="301"/>
    </location>
</feature>
<feature type="transmembrane region" description="Helical" evidence="7">
    <location>
        <begin position="185"/>
        <end position="204"/>
    </location>
</feature>
<evidence type="ECO:0000256" key="1">
    <source>
        <dbReference type="ARBA" id="ARBA00004141"/>
    </source>
</evidence>
<name>A0A7H1NPQ5_9PROT</name>
<dbReference type="GO" id="GO:1904680">
    <property type="term" value="F:peptide transmembrane transporter activity"/>
    <property type="evidence" value="ECO:0007669"/>
    <property type="project" value="InterPro"/>
</dbReference>
<dbReference type="GO" id="GO:0015833">
    <property type="term" value="P:peptide transport"/>
    <property type="evidence" value="ECO:0007669"/>
    <property type="project" value="UniProtKB-KW"/>
</dbReference>
<dbReference type="CDD" id="cd17346">
    <property type="entry name" value="MFS_DtpA_like"/>
    <property type="match status" value="1"/>
</dbReference>
<evidence type="ECO:0000256" key="2">
    <source>
        <dbReference type="ARBA" id="ARBA00005982"/>
    </source>
</evidence>
<evidence type="ECO:0000256" key="7">
    <source>
        <dbReference type="SAM" id="Phobius"/>
    </source>
</evidence>
<dbReference type="InterPro" id="IPR000109">
    <property type="entry name" value="POT_fam"/>
</dbReference>
<keyword evidence="5 7" id="KW-1133">Transmembrane helix</keyword>
<evidence type="ECO:0000313" key="8">
    <source>
        <dbReference type="EMBL" id="QNT77765.1"/>
    </source>
</evidence>
<keyword evidence="6 7" id="KW-0472">Membrane</keyword>
<feature type="transmembrane region" description="Helical" evidence="7">
    <location>
        <begin position="366"/>
        <end position="383"/>
    </location>
</feature>
<dbReference type="Gene3D" id="1.20.1250.20">
    <property type="entry name" value="MFS general substrate transporter like domains"/>
    <property type="match status" value="1"/>
</dbReference>
<comment type="similarity">
    <text evidence="2">Belongs to the major facilitator superfamily. Proton-dependent oligopeptide transporter (POT/PTR) (TC 2.A.17) family.</text>
</comment>